<dbReference type="AlphaFoldDB" id="A0A3L9M9H4"/>
<proteinExistence type="predicted"/>
<dbReference type="EMBL" id="RDOJ01000009">
    <property type="protein sequence ID" value="RLZ09730.1"/>
    <property type="molecule type" value="Genomic_DNA"/>
</dbReference>
<dbReference type="Proteomes" id="UP000275348">
    <property type="component" value="Unassembled WGS sequence"/>
</dbReference>
<name>A0A3L9M9H4_9FLAO</name>
<dbReference type="OrthoDB" id="1068350at2"/>
<keyword evidence="2" id="KW-1185">Reference proteome</keyword>
<comment type="caution">
    <text evidence="1">The sequence shown here is derived from an EMBL/GenBank/DDBJ whole genome shotgun (WGS) entry which is preliminary data.</text>
</comment>
<evidence type="ECO:0000313" key="2">
    <source>
        <dbReference type="Proteomes" id="UP000275348"/>
    </source>
</evidence>
<protein>
    <submittedName>
        <fullName evidence="1">Uncharacterized protein</fullName>
    </submittedName>
</protein>
<accession>A0A3L9M9H4</accession>
<sequence length="105" mass="12492">MYYGFPDNPFNTIWLSATMLNGLSEDKFKAIQNRKVTLYPDLSKDKIAYNEWNKKAELLRKLYPNIQISVSDYLEKVATTEQRNKGYDLADFLINHNWQLFRNHN</sequence>
<evidence type="ECO:0000313" key="1">
    <source>
        <dbReference type="EMBL" id="RLZ09730.1"/>
    </source>
</evidence>
<organism evidence="1 2">
    <name type="scientific">Faecalibacter macacae</name>
    <dbReference type="NCBI Taxonomy" id="1859289"/>
    <lineage>
        <taxon>Bacteria</taxon>
        <taxon>Pseudomonadati</taxon>
        <taxon>Bacteroidota</taxon>
        <taxon>Flavobacteriia</taxon>
        <taxon>Flavobacteriales</taxon>
        <taxon>Weeksellaceae</taxon>
        <taxon>Faecalibacter</taxon>
    </lineage>
</organism>
<gene>
    <name evidence="1" type="ORF">EAH69_08050</name>
</gene>
<reference evidence="1 2" key="1">
    <citation type="submission" date="2018-10" db="EMBL/GenBank/DDBJ databases">
        <authorList>
            <person name="Chen X."/>
        </authorList>
    </citation>
    <scope>NUCLEOTIDE SEQUENCE [LARGE SCALE GENOMIC DNA]</scope>
    <source>
        <strain evidence="1 2">YIM 102668</strain>
    </source>
</reference>